<dbReference type="GO" id="GO:0016887">
    <property type="term" value="F:ATP hydrolysis activity"/>
    <property type="evidence" value="ECO:0007669"/>
    <property type="project" value="InterPro"/>
</dbReference>
<dbReference type="GO" id="GO:0015421">
    <property type="term" value="F:ABC-type oligopeptide transporter activity"/>
    <property type="evidence" value="ECO:0007669"/>
    <property type="project" value="TreeGrafter"/>
</dbReference>
<dbReference type="GO" id="GO:0016020">
    <property type="term" value="C:membrane"/>
    <property type="evidence" value="ECO:0007669"/>
    <property type="project" value="UniProtKB-SubCell"/>
</dbReference>
<evidence type="ECO:0000256" key="6">
    <source>
        <dbReference type="ARBA" id="ARBA00023136"/>
    </source>
</evidence>
<keyword evidence="6 7" id="KW-0472">Membrane</keyword>
<evidence type="ECO:0000256" key="1">
    <source>
        <dbReference type="ARBA" id="ARBA00004141"/>
    </source>
</evidence>
<keyword evidence="5 7" id="KW-1133">Transmembrane helix</keyword>
<keyword evidence="2 7" id="KW-0812">Transmembrane</keyword>
<dbReference type="InterPro" id="IPR036640">
    <property type="entry name" value="ABC1_TM_sf"/>
</dbReference>
<dbReference type="InterPro" id="IPR011527">
    <property type="entry name" value="ABC1_TM_dom"/>
</dbReference>
<dbReference type="Gene3D" id="1.20.1560.10">
    <property type="entry name" value="ABC transporter type 1, transmembrane domain"/>
    <property type="match status" value="1"/>
</dbReference>
<dbReference type="SMART" id="SM00382">
    <property type="entry name" value="AAA"/>
    <property type="match status" value="1"/>
</dbReference>
<evidence type="ECO:0000259" key="8">
    <source>
        <dbReference type="PROSITE" id="PS50893"/>
    </source>
</evidence>
<dbReference type="EMBL" id="UINC01139731">
    <property type="protein sequence ID" value="SVD26464.1"/>
    <property type="molecule type" value="Genomic_DNA"/>
</dbReference>
<evidence type="ECO:0000259" key="9">
    <source>
        <dbReference type="PROSITE" id="PS50929"/>
    </source>
</evidence>
<dbReference type="AlphaFoldDB" id="A0A382TWL9"/>
<evidence type="ECO:0000256" key="2">
    <source>
        <dbReference type="ARBA" id="ARBA00022692"/>
    </source>
</evidence>
<name>A0A382TWL9_9ZZZZ</name>
<evidence type="ECO:0000313" key="10">
    <source>
        <dbReference type="EMBL" id="SVD26464.1"/>
    </source>
</evidence>
<dbReference type="PROSITE" id="PS50929">
    <property type="entry name" value="ABC_TM1F"/>
    <property type="match status" value="1"/>
</dbReference>
<dbReference type="InterPro" id="IPR027417">
    <property type="entry name" value="P-loop_NTPase"/>
</dbReference>
<keyword evidence="4" id="KW-0067">ATP-binding</keyword>
<dbReference type="SUPFAM" id="SSF52540">
    <property type="entry name" value="P-loop containing nucleoside triphosphate hydrolases"/>
    <property type="match status" value="1"/>
</dbReference>
<dbReference type="InterPro" id="IPR003593">
    <property type="entry name" value="AAA+_ATPase"/>
</dbReference>
<gene>
    <name evidence="10" type="ORF">METZ01_LOCUS379318</name>
</gene>
<dbReference type="SUPFAM" id="SSF90123">
    <property type="entry name" value="ABC transporter transmembrane region"/>
    <property type="match status" value="1"/>
</dbReference>
<evidence type="ECO:0008006" key="11">
    <source>
        <dbReference type="Google" id="ProtNLM"/>
    </source>
</evidence>
<dbReference type="PANTHER" id="PTHR43394:SF1">
    <property type="entry name" value="ATP-BINDING CASSETTE SUB-FAMILY B MEMBER 10, MITOCHONDRIAL"/>
    <property type="match status" value="1"/>
</dbReference>
<dbReference type="InterPro" id="IPR003439">
    <property type="entry name" value="ABC_transporter-like_ATP-bd"/>
</dbReference>
<accession>A0A382TWL9</accession>
<dbReference type="PANTHER" id="PTHR43394">
    <property type="entry name" value="ATP-DEPENDENT PERMEASE MDL1, MITOCHONDRIAL"/>
    <property type="match status" value="1"/>
</dbReference>
<reference evidence="10" key="1">
    <citation type="submission" date="2018-05" db="EMBL/GenBank/DDBJ databases">
        <authorList>
            <person name="Lanie J.A."/>
            <person name="Ng W.-L."/>
            <person name="Kazmierczak K.M."/>
            <person name="Andrzejewski T.M."/>
            <person name="Davidsen T.M."/>
            <person name="Wayne K.J."/>
            <person name="Tettelin H."/>
            <person name="Glass J.I."/>
            <person name="Rusch D."/>
            <person name="Podicherti R."/>
            <person name="Tsui H.-C.T."/>
            <person name="Winkler M.E."/>
        </authorList>
    </citation>
    <scope>NUCLEOTIDE SEQUENCE</scope>
</reference>
<dbReference type="InterPro" id="IPR039421">
    <property type="entry name" value="Type_1_exporter"/>
</dbReference>
<organism evidence="10">
    <name type="scientific">marine metagenome</name>
    <dbReference type="NCBI Taxonomy" id="408172"/>
    <lineage>
        <taxon>unclassified sequences</taxon>
        <taxon>metagenomes</taxon>
        <taxon>ecological metagenomes</taxon>
    </lineage>
</organism>
<keyword evidence="3" id="KW-0547">Nucleotide-binding</keyword>
<feature type="non-terminal residue" evidence="10">
    <location>
        <position position="298"/>
    </location>
</feature>
<sequence length="298" mass="32409">YISNRQNRIQTIVRSCSSVLTVIIISVGATIVTKGALDIGALIGVNILAARALLPVIGLSQQVESWARAKEASRTVSSINKIPVVSPDGTGINKASVGIELRDVGFSYPFAHLPVFDRLNVSVGPGEILCVYGGNGTGKTTLAKMLCGLLQSDGGKIFVDGINLQQISPKWWFNKTIYLPQEPDFINDTFRNNFLTYNPDLDANDIHQLLGQLDLLALVDENPEGLDQKIRNNGKRLSLGVRRRLALARALCHDGVLAILDEPTEGMDPKGASTVYNVMNGLVEKKCTMIVFSHDRNI</sequence>
<evidence type="ECO:0000256" key="4">
    <source>
        <dbReference type="ARBA" id="ARBA00022840"/>
    </source>
</evidence>
<dbReference type="GO" id="GO:0005524">
    <property type="term" value="F:ATP binding"/>
    <property type="evidence" value="ECO:0007669"/>
    <property type="project" value="UniProtKB-KW"/>
</dbReference>
<dbReference type="Pfam" id="PF00005">
    <property type="entry name" value="ABC_tran"/>
    <property type="match status" value="1"/>
</dbReference>
<proteinExistence type="predicted"/>
<dbReference type="PROSITE" id="PS50893">
    <property type="entry name" value="ABC_TRANSPORTER_2"/>
    <property type="match status" value="1"/>
</dbReference>
<feature type="non-terminal residue" evidence="10">
    <location>
        <position position="1"/>
    </location>
</feature>
<comment type="subcellular location">
    <subcellularLocation>
        <location evidence="1">Membrane</location>
        <topology evidence="1">Multi-pass membrane protein</topology>
    </subcellularLocation>
</comment>
<feature type="transmembrane region" description="Helical" evidence="7">
    <location>
        <begin position="12"/>
        <end position="33"/>
    </location>
</feature>
<evidence type="ECO:0000256" key="7">
    <source>
        <dbReference type="SAM" id="Phobius"/>
    </source>
</evidence>
<evidence type="ECO:0000256" key="5">
    <source>
        <dbReference type="ARBA" id="ARBA00022989"/>
    </source>
</evidence>
<protein>
    <recommendedName>
        <fullName evidence="11">ABC transporter domain-containing protein</fullName>
    </recommendedName>
</protein>
<feature type="domain" description="ABC transporter" evidence="8">
    <location>
        <begin position="99"/>
        <end position="298"/>
    </location>
</feature>
<evidence type="ECO:0000256" key="3">
    <source>
        <dbReference type="ARBA" id="ARBA00022741"/>
    </source>
</evidence>
<dbReference type="Gene3D" id="3.40.50.300">
    <property type="entry name" value="P-loop containing nucleotide triphosphate hydrolases"/>
    <property type="match status" value="1"/>
</dbReference>
<feature type="domain" description="ABC transmembrane type-1" evidence="9">
    <location>
        <begin position="1"/>
        <end position="68"/>
    </location>
</feature>